<dbReference type="SMART" id="SM00388">
    <property type="entry name" value="HisKA"/>
    <property type="match status" value="1"/>
</dbReference>
<dbReference type="CDD" id="cd00082">
    <property type="entry name" value="HisKA"/>
    <property type="match status" value="1"/>
</dbReference>
<evidence type="ECO:0000256" key="7">
    <source>
        <dbReference type="ARBA" id="ARBA00023012"/>
    </source>
</evidence>
<name>A0A9D1P5C9_9FIRM</name>
<dbReference type="InterPro" id="IPR003594">
    <property type="entry name" value="HATPase_dom"/>
</dbReference>
<dbReference type="GO" id="GO:0000155">
    <property type="term" value="F:phosphorelay sensor kinase activity"/>
    <property type="evidence" value="ECO:0007669"/>
    <property type="project" value="InterPro"/>
</dbReference>
<evidence type="ECO:0000313" key="12">
    <source>
        <dbReference type="Proteomes" id="UP000886884"/>
    </source>
</evidence>
<keyword evidence="7" id="KW-0902">Two-component regulatory system</keyword>
<dbReference type="InterPro" id="IPR003661">
    <property type="entry name" value="HisK_dim/P_dom"/>
</dbReference>
<dbReference type="PANTHER" id="PTHR45453">
    <property type="entry name" value="PHOSPHATE REGULON SENSOR PROTEIN PHOR"/>
    <property type="match status" value="1"/>
</dbReference>
<dbReference type="InterPro" id="IPR004358">
    <property type="entry name" value="Sig_transdc_His_kin-like_C"/>
</dbReference>
<keyword evidence="8 9" id="KW-0472">Membrane</keyword>
<proteinExistence type="predicted"/>
<keyword evidence="9" id="KW-0812">Transmembrane</keyword>
<evidence type="ECO:0000259" key="10">
    <source>
        <dbReference type="PROSITE" id="PS50109"/>
    </source>
</evidence>
<dbReference type="CDD" id="cd00075">
    <property type="entry name" value="HATPase"/>
    <property type="match status" value="1"/>
</dbReference>
<dbReference type="Pfam" id="PF13188">
    <property type="entry name" value="PAS_8"/>
    <property type="match status" value="1"/>
</dbReference>
<dbReference type="PROSITE" id="PS50109">
    <property type="entry name" value="HIS_KIN"/>
    <property type="match status" value="1"/>
</dbReference>
<dbReference type="GO" id="GO:0005886">
    <property type="term" value="C:plasma membrane"/>
    <property type="evidence" value="ECO:0007669"/>
    <property type="project" value="TreeGrafter"/>
</dbReference>
<dbReference type="FunFam" id="1.10.287.130:FF:000001">
    <property type="entry name" value="Two-component sensor histidine kinase"/>
    <property type="match status" value="1"/>
</dbReference>
<keyword evidence="9" id="KW-1133">Transmembrane helix</keyword>
<evidence type="ECO:0000256" key="5">
    <source>
        <dbReference type="ARBA" id="ARBA00022679"/>
    </source>
</evidence>
<dbReference type="InterPro" id="IPR036890">
    <property type="entry name" value="HATPase_C_sf"/>
</dbReference>
<dbReference type="Proteomes" id="UP000886884">
    <property type="component" value="Unassembled WGS sequence"/>
</dbReference>
<dbReference type="InterPro" id="IPR005467">
    <property type="entry name" value="His_kinase_dom"/>
</dbReference>
<dbReference type="InterPro" id="IPR000014">
    <property type="entry name" value="PAS"/>
</dbReference>
<dbReference type="SUPFAM" id="SSF55785">
    <property type="entry name" value="PYP-like sensor domain (PAS domain)"/>
    <property type="match status" value="1"/>
</dbReference>
<keyword evidence="4" id="KW-0597">Phosphoprotein</keyword>
<dbReference type="Gene3D" id="3.30.565.10">
    <property type="entry name" value="Histidine kinase-like ATPase, C-terminal domain"/>
    <property type="match status" value="1"/>
</dbReference>
<accession>A0A9D1P5C9</accession>
<keyword evidence="5" id="KW-0808">Transferase</keyword>
<reference evidence="11" key="2">
    <citation type="journal article" date="2021" name="PeerJ">
        <title>Extensive microbial diversity within the chicken gut microbiome revealed by metagenomics and culture.</title>
        <authorList>
            <person name="Gilroy R."/>
            <person name="Ravi A."/>
            <person name="Getino M."/>
            <person name="Pursley I."/>
            <person name="Horton D.L."/>
            <person name="Alikhan N.F."/>
            <person name="Baker D."/>
            <person name="Gharbi K."/>
            <person name="Hall N."/>
            <person name="Watson M."/>
            <person name="Adriaenssens E.M."/>
            <person name="Foster-Nyarko E."/>
            <person name="Jarju S."/>
            <person name="Secka A."/>
            <person name="Antonio M."/>
            <person name="Oren A."/>
            <person name="Chaudhuri R.R."/>
            <person name="La Ragione R."/>
            <person name="Hildebrand F."/>
            <person name="Pallen M.J."/>
        </authorList>
    </citation>
    <scope>NUCLEOTIDE SEQUENCE</scope>
    <source>
        <strain evidence="11">CHK183-6373</strain>
    </source>
</reference>
<comment type="catalytic activity">
    <reaction evidence="1">
        <text>ATP + protein L-histidine = ADP + protein N-phospho-L-histidine.</text>
        <dbReference type="EC" id="2.7.13.3"/>
    </reaction>
</comment>
<feature type="domain" description="Histidine kinase" evidence="10">
    <location>
        <begin position="335"/>
        <end position="544"/>
    </location>
</feature>
<reference evidence="11" key="1">
    <citation type="submission" date="2020-10" db="EMBL/GenBank/DDBJ databases">
        <authorList>
            <person name="Gilroy R."/>
        </authorList>
    </citation>
    <scope>NUCLEOTIDE SEQUENCE</scope>
    <source>
        <strain evidence="11">CHK183-6373</strain>
    </source>
</reference>
<evidence type="ECO:0000256" key="9">
    <source>
        <dbReference type="SAM" id="Phobius"/>
    </source>
</evidence>
<dbReference type="SMART" id="SM00091">
    <property type="entry name" value="PAS"/>
    <property type="match status" value="1"/>
</dbReference>
<dbReference type="EMBL" id="DVOT01000042">
    <property type="protein sequence ID" value="HIV26760.1"/>
    <property type="molecule type" value="Genomic_DNA"/>
</dbReference>
<evidence type="ECO:0000256" key="1">
    <source>
        <dbReference type="ARBA" id="ARBA00000085"/>
    </source>
</evidence>
<dbReference type="GO" id="GO:0004721">
    <property type="term" value="F:phosphoprotein phosphatase activity"/>
    <property type="evidence" value="ECO:0007669"/>
    <property type="project" value="TreeGrafter"/>
</dbReference>
<organism evidence="11 12">
    <name type="scientific">Candidatus Ornithocaccomicrobium faecavium</name>
    <dbReference type="NCBI Taxonomy" id="2840890"/>
    <lineage>
        <taxon>Bacteria</taxon>
        <taxon>Bacillati</taxon>
        <taxon>Bacillota</taxon>
        <taxon>Clostridia</taxon>
        <taxon>Candidatus Ornithocaccomicrobium</taxon>
    </lineage>
</organism>
<feature type="transmembrane region" description="Helical" evidence="9">
    <location>
        <begin position="150"/>
        <end position="169"/>
    </location>
</feature>
<dbReference type="PRINTS" id="PR00344">
    <property type="entry name" value="BCTRLSENSOR"/>
</dbReference>
<sequence>MKRAIFWRMMAVALAAVLLLGATLLWAFYDTTTDELDDSVEREARIAALGMNQAADPQAFLASFVPGTRVTWIAQDGSVLFDSEADSAQMENHADRPEVQAAFSSGAGGGSRLSDTLRERTHYFAVRLADGTALRLSETHETALGSVYRMLWIFALLFGIMIVLCALVARQAARKLVDPINGLNLDDPEDNDVYDELAPLLIRLSRQGAHIREQMAQLETRQTEFTAVVDNMAEGLVLLNANLRVLAVNRSALNLFGAASDCLGEHLLKLTRDHAIAQIVDRAAAGARCEQIVEIDGRQYQAMANPVKGGGVVLLMPDVSERYAAEHMRREFSANVSHELKTPLTTVAGYAELLASGLAKPEDAQGFGQKILDEAGRLLVLIDDIMRLSKLDEGAPDAQMQIVNLGEIAKEAAERMRPLAEKQGIALAVEGDDSLVTGARALLEEMVRNLVDNAIKYNVEKGSVRVSVKNGCLTVEDTGIGVDQQDQQKIFERFYRVDKSRSREAGGTGLGLSIVKHIAQLHNAQISLASELGKGTKISVRFPR</sequence>
<protein>
    <recommendedName>
        <fullName evidence="3">histidine kinase</fullName>
        <ecNumber evidence="3">2.7.13.3</ecNumber>
    </recommendedName>
</protein>
<dbReference type="InterPro" id="IPR050351">
    <property type="entry name" value="BphY/WalK/GraS-like"/>
</dbReference>
<dbReference type="InterPro" id="IPR035965">
    <property type="entry name" value="PAS-like_dom_sf"/>
</dbReference>
<dbReference type="SMART" id="SM00387">
    <property type="entry name" value="HATPase_c"/>
    <property type="match status" value="1"/>
</dbReference>
<dbReference type="Pfam" id="PF02518">
    <property type="entry name" value="HATPase_c"/>
    <property type="match status" value="1"/>
</dbReference>
<evidence type="ECO:0000256" key="4">
    <source>
        <dbReference type="ARBA" id="ARBA00022553"/>
    </source>
</evidence>
<evidence type="ECO:0000256" key="8">
    <source>
        <dbReference type="ARBA" id="ARBA00023136"/>
    </source>
</evidence>
<dbReference type="Pfam" id="PF00512">
    <property type="entry name" value="HisKA"/>
    <property type="match status" value="1"/>
</dbReference>
<evidence type="ECO:0000256" key="2">
    <source>
        <dbReference type="ARBA" id="ARBA00004370"/>
    </source>
</evidence>
<dbReference type="InterPro" id="IPR036097">
    <property type="entry name" value="HisK_dim/P_sf"/>
</dbReference>
<dbReference type="FunFam" id="3.30.565.10:FF:000006">
    <property type="entry name" value="Sensor histidine kinase WalK"/>
    <property type="match status" value="1"/>
</dbReference>
<dbReference type="SUPFAM" id="SSF47384">
    <property type="entry name" value="Homodimeric domain of signal transducing histidine kinase"/>
    <property type="match status" value="1"/>
</dbReference>
<comment type="subcellular location">
    <subcellularLocation>
        <location evidence="2">Membrane</location>
    </subcellularLocation>
</comment>
<keyword evidence="6" id="KW-0418">Kinase</keyword>
<evidence type="ECO:0000256" key="6">
    <source>
        <dbReference type="ARBA" id="ARBA00022777"/>
    </source>
</evidence>
<dbReference type="EC" id="2.7.13.3" evidence="3"/>
<comment type="caution">
    <text evidence="11">The sequence shown here is derived from an EMBL/GenBank/DDBJ whole genome shotgun (WGS) entry which is preliminary data.</text>
</comment>
<dbReference type="AlphaFoldDB" id="A0A9D1P5C9"/>
<dbReference type="Gene3D" id="3.30.450.20">
    <property type="entry name" value="PAS domain"/>
    <property type="match status" value="1"/>
</dbReference>
<dbReference type="SUPFAM" id="SSF55874">
    <property type="entry name" value="ATPase domain of HSP90 chaperone/DNA topoisomerase II/histidine kinase"/>
    <property type="match status" value="1"/>
</dbReference>
<evidence type="ECO:0000256" key="3">
    <source>
        <dbReference type="ARBA" id="ARBA00012438"/>
    </source>
</evidence>
<dbReference type="Gene3D" id="1.10.287.130">
    <property type="match status" value="1"/>
</dbReference>
<dbReference type="PANTHER" id="PTHR45453:SF1">
    <property type="entry name" value="PHOSPHATE REGULON SENSOR PROTEIN PHOR"/>
    <property type="match status" value="1"/>
</dbReference>
<dbReference type="GO" id="GO:0016036">
    <property type="term" value="P:cellular response to phosphate starvation"/>
    <property type="evidence" value="ECO:0007669"/>
    <property type="project" value="TreeGrafter"/>
</dbReference>
<evidence type="ECO:0000313" key="11">
    <source>
        <dbReference type="EMBL" id="HIV26760.1"/>
    </source>
</evidence>
<gene>
    <name evidence="11" type="ORF">IAA64_02230</name>
</gene>